<reference evidence="1" key="1">
    <citation type="submission" date="2023-03" db="UniProtKB">
        <authorList>
            <consortium name="EnsemblPlants"/>
        </authorList>
    </citation>
    <scope>IDENTIFICATION</scope>
</reference>
<dbReference type="Gramene" id="MELO3C028660.2.1">
    <property type="protein sequence ID" value="MELO3C028660.2.1"/>
    <property type="gene ID" value="MELO3C028660.2"/>
</dbReference>
<dbReference type="AlphaFoldDB" id="A0A9I9E4L2"/>
<protein>
    <submittedName>
        <fullName evidence="1">Uncharacterized protein</fullName>
    </submittedName>
</protein>
<name>A0A9I9E4L2_CUCME</name>
<sequence length="74" mass="8833">VLPHQIPSNLPSCRSRFHCCGWVFHLSFRHSRSEKTETFTIVCQWLPMELDRELLDSFESNFLADDEFNNLYKL</sequence>
<proteinExistence type="predicted"/>
<accession>A0A9I9E4L2</accession>
<organism evidence="1">
    <name type="scientific">Cucumis melo</name>
    <name type="common">Muskmelon</name>
    <dbReference type="NCBI Taxonomy" id="3656"/>
    <lineage>
        <taxon>Eukaryota</taxon>
        <taxon>Viridiplantae</taxon>
        <taxon>Streptophyta</taxon>
        <taxon>Embryophyta</taxon>
        <taxon>Tracheophyta</taxon>
        <taxon>Spermatophyta</taxon>
        <taxon>Magnoliopsida</taxon>
        <taxon>eudicotyledons</taxon>
        <taxon>Gunneridae</taxon>
        <taxon>Pentapetalae</taxon>
        <taxon>rosids</taxon>
        <taxon>fabids</taxon>
        <taxon>Cucurbitales</taxon>
        <taxon>Cucurbitaceae</taxon>
        <taxon>Benincaseae</taxon>
        <taxon>Cucumis</taxon>
    </lineage>
</organism>
<dbReference type="EnsemblPlants" id="MELO3C028660.2.1">
    <property type="protein sequence ID" value="MELO3C028660.2.1"/>
    <property type="gene ID" value="MELO3C028660.2"/>
</dbReference>
<evidence type="ECO:0000313" key="1">
    <source>
        <dbReference type="EnsemblPlants" id="MELO3C028660.2.1"/>
    </source>
</evidence>